<dbReference type="InterPro" id="IPR014757">
    <property type="entry name" value="Tscrpt_reg_IclR_C"/>
</dbReference>
<dbReference type="PANTHER" id="PTHR30136">
    <property type="entry name" value="HELIX-TURN-HELIX TRANSCRIPTIONAL REGULATOR, ICLR FAMILY"/>
    <property type="match status" value="1"/>
</dbReference>
<dbReference type="InterPro" id="IPR050707">
    <property type="entry name" value="HTH_MetabolicPath_Reg"/>
</dbReference>
<dbReference type="InterPro" id="IPR036390">
    <property type="entry name" value="WH_DNA-bd_sf"/>
</dbReference>
<evidence type="ECO:0000256" key="2">
    <source>
        <dbReference type="ARBA" id="ARBA00023125"/>
    </source>
</evidence>
<evidence type="ECO:0000259" key="6">
    <source>
        <dbReference type="PROSITE" id="PS51078"/>
    </source>
</evidence>
<evidence type="ECO:0000313" key="7">
    <source>
        <dbReference type="EMBL" id="MFD2481846.1"/>
    </source>
</evidence>
<dbReference type="RefSeq" id="WP_344272667.1">
    <property type="nucleotide sequence ID" value="NZ_BAAAHV010000011.1"/>
</dbReference>
<dbReference type="Gene3D" id="1.10.10.10">
    <property type="entry name" value="Winged helix-like DNA-binding domain superfamily/Winged helix DNA-binding domain"/>
    <property type="match status" value="1"/>
</dbReference>
<keyword evidence="2" id="KW-0238">DNA-binding</keyword>
<dbReference type="InterPro" id="IPR029016">
    <property type="entry name" value="GAF-like_dom_sf"/>
</dbReference>
<keyword evidence="8" id="KW-1185">Reference proteome</keyword>
<evidence type="ECO:0000256" key="1">
    <source>
        <dbReference type="ARBA" id="ARBA00023015"/>
    </source>
</evidence>
<dbReference type="EMBL" id="JBHUKQ010000010">
    <property type="protein sequence ID" value="MFD2481846.1"/>
    <property type="molecule type" value="Genomic_DNA"/>
</dbReference>
<dbReference type="Proteomes" id="UP001597542">
    <property type="component" value="Unassembled WGS sequence"/>
</dbReference>
<dbReference type="SUPFAM" id="SSF46785">
    <property type="entry name" value="Winged helix' DNA-binding domain"/>
    <property type="match status" value="1"/>
</dbReference>
<evidence type="ECO:0000313" key="8">
    <source>
        <dbReference type="Proteomes" id="UP001597542"/>
    </source>
</evidence>
<dbReference type="InterPro" id="IPR005471">
    <property type="entry name" value="Tscrpt_reg_IclR_N"/>
</dbReference>
<dbReference type="InterPro" id="IPR036388">
    <property type="entry name" value="WH-like_DNA-bd_sf"/>
</dbReference>
<name>A0ABW5HXW9_9PSEU</name>
<dbReference type="Gene3D" id="3.30.450.40">
    <property type="match status" value="1"/>
</dbReference>
<proteinExistence type="predicted"/>
<evidence type="ECO:0000256" key="3">
    <source>
        <dbReference type="ARBA" id="ARBA00023163"/>
    </source>
</evidence>
<sequence>MEDGVETAGQRSRGSAEGVRGEVPGGPDGARTREFVDSVEVAVVTMSDEDTRWACTQVVPRRPIPRALSILSAIRDSGGIETLSEISRSTRLPKSTVHRLLAEMQGYGMVVRAGYHYRHGEAVCRLARPGSTQELQRLRRGILPSLIDIHWRTGYLVGLGVASGNIVDFVHLIYSSGYCSVAERIENDSQLAGSAAGRVLMAFDPGLAARFAVFAGYRGEDENGGGLPAWLSTELREIRRREVSFNPRVPGALLAAAVPVFNVTGTAVAALSVAAPRRVFNSREAHSSLQATRMAAQRILRETVAADWRSAKPGRPVE</sequence>
<evidence type="ECO:0000259" key="5">
    <source>
        <dbReference type="PROSITE" id="PS51077"/>
    </source>
</evidence>
<gene>
    <name evidence="7" type="ORF">ACFSUT_16290</name>
</gene>
<keyword evidence="1" id="KW-0805">Transcription regulation</keyword>
<dbReference type="PANTHER" id="PTHR30136:SF24">
    <property type="entry name" value="HTH-TYPE TRANSCRIPTIONAL REPRESSOR ALLR"/>
    <property type="match status" value="1"/>
</dbReference>
<feature type="region of interest" description="Disordered" evidence="4">
    <location>
        <begin position="1"/>
        <end position="31"/>
    </location>
</feature>
<dbReference type="Pfam" id="PF01614">
    <property type="entry name" value="IclR_C"/>
    <property type="match status" value="1"/>
</dbReference>
<dbReference type="SMART" id="SM00346">
    <property type="entry name" value="HTH_ICLR"/>
    <property type="match status" value="1"/>
</dbReference>
<feature type="domain" description="HTH iclR-type" evidence="5">
    <location>
        <begin position="61"/>
        <end position="121"/>
    </location>
</feature>
<feature type="domain" description="IclR-ED" evidence="6">
    <location>
        <begin position="125"/>
        <end position="306"/>
    </location>
</feature>
<comment type="caution">
    <text evidence="7">The sequence shown here is derived from an EMBL/GenBank/DDBJ whole genome shotgun (WGS) entry which is preliminary data.</text>
</comment>
<protein>
    <submittedName>
        <fullName evidence="7">IclR family transcriptional regulator</fullName>
    </submittedName>
</protein>
<keyword evidence="3" id="KW-0804">Transcription</keyword>
<evidence type="ECO:0000256" key="4">
    <source>
        <dbReference type="SAM" id="MobiDB-lite"/>
    </source>
</evidence>
<dbReference type="PROSITE" id="PS51078">
    <property type="entry name" value="ICLR_ED"/>
    <property type="match status" value="1"/>
</dbReference>
<dbReference type="PROSITE" id="PS51077">
    <property type="entry name" value="HTH_ICLR"/>
    <property type="match status" value="1"/>
</dbReference>
<reference evidence="8" key="1">
    <citation type="journal article" date="2019" name="Int. J. Syst. Evol. Microbiol.">
        <title>The Global Catalogue of Microorganisms (GCM) 10K type strain sequencing project: providing services to taxonomists for standard genome sequencing and annotation.</title>
        <authorList>
            <consortium name="The Broad Institute Genomics Platform"/>
            <consortium name="The Broad Institute Genome Sequencing Center for Infectious Disease"/>
            <person name="Wu L."/>
            <person name="Ma J."/>
        </authorList>
    </citation>
    <scope>NUCLEOTIDE SEQUENCE [LARGE SCALE GENOMIC DNA]</scope>
    <source>
        <strain evidence="8">CGMCC 4.7638</strain>
    </source>
</reference>
<organism evidence="7 8">
    <name type="scientific">Amycolatopsis albidoflavus</name>
    <dbReference type="NCBI Taxonomy" id="102226"/>
    <lineage>
        <taxon>Bacteria</taxon>
        <taxon>Bacillati</taxon>
        <taxon>Actinomycetota</taxon>
        <taxon>Actinomycetes</taxon>
        <taxon>Pseudonocardiales</taxon>
        <taxon>Pseudonocardiaceae</taxon>
        <taxon>Amycolatopsis</taxon>
    </lineage>
</organism>
<dbReference type="Pfam" id="PF09339">
    <property type="entry name" value="HTH_IclR"/>
    <property type="match status" value="1"/>
</dbReference>
<dbReference type="SUPFAM" id="SSF55781">
    <property type="entry name" value="GAF domain-like"/>
    <property type="match status" value="1"/>
</dbReference>
<accession>A0ABW5HXW9</accession>